<dbReference type="InterPro" id="IPR013154">
    <property type="entry name" value="ADH-like_N"/>
</dbReference>
<dbReference type="PANTHER" id="PTHR45033:SF3">
    <property type="entry name" value="DEHYDROGENASE, PUTATIVE (AFU_ORTHOLOGUE AFUA_2G13270)-RELATED"/>
    <property type="match status" value="1"/>
</dbReference>
<accession>A0A8H5F4Y3</accession>
<dbReference type="PANTHER" id="PTHR45033">
    <property type="match status" value="1"/>
</dbReference>
<dbReference type="Proteomes" id="UP000567179">
    <property type="component" value="Unassembled WGS sequence"/>
</dbReference>
<dbReference type="InterPro" id="IPR011032">
    <property type="entry name" value="GroES-like_sf"/>
</dbReference>
<name>A0A8H5F4Y3_9AGAR</name>
<evidence type="ECO:0000259" key="1">
    <source>
        <dbReference type="Pfam" id="PF08240"/>
    </source>
</evidence>
<proteinExistence type="predicted"/>
<keyword evidence="3" id="KW-1185">Reference proteome</keyword>
<comment type="caution">
    <text evidence="2">The sequence shown here is derived from an EMBL/GenBank/DDBJ whole genome shotgun (WGS) entry which is preliminary data.</text>
</comment>
<dbReference type="OrthoDB" id="1706066at2759"/>
<dbReference type="EMBL" id="JAACJJ010000017">
    <property type="protein sequence ID" value="KAF5323816.1"/>
    <property type="molecule type" value="Genomic_DNA"/>
</dbReference>
<dbReference type="AlphaFoldDB" id="A0A8H5F4Y3"/>
<reference evidence="2 3" key="1">
    <citation type="journal article" date="2020" name="ISME J.">
        <title>Uncovering the hidden diversity of litter-decomposition mechanisms in mushroom-forming fungi.</title>
        <authorList>
            <person name="Floudas D."/>
            <person name="Bentzer J."/>
            <person name="Ahren D."/>
            <person name="Johansson T."/>
            <person name="Persson P."/>
            <person name="Tunlid A."/>
        </authorList>
    </citation>
    <scope>NUCLEOTIDE SEQUENCE [LARGE SCALE GENOMIC DNA]</scope>
    <source>
        <strain evidence="2 3">CBS 101986</strain>
    </source>
</reference>
<evidence type="ECO:0000313" key="3">
    <source>
        <dbReference type="Proteomes" id="UP000567179"/>
    </source>
</evidence>
<protein>
    <recommendedName>
        <fullName evidence="1">Alcohol dehydrogenase-like N-terminal domain-containing protein</fullName>
    </recommendedName>
</protein>
<evidence type="ECO:0000313" key="2">
    <source>
        <dbReference type="EMBL" id="KAF5323816.1"/>
    </source>
</evidence>
<sequence length="156" mass="16948">MVTLPRTTKCIVVQQSKNTAASPSHFLYDSCLVERPLPAPKHHEVVVKIGAAGFNQKEIWIRRGLYPGIKVGAVYGTDGAGTVVASGMPNDTFIDKRVMLLPMRGWHSDPRAPETRFGTIGGGSFPPLGSFAEYVVVHRDQVIETSEHLDDVHAAA</sequence>
<dbReference type="Gene3D" id="3.90.180.10">
    <property type="entry name" value="Medium-chain alcohol dehydrogenases, catalytic domain"/>
    <property type="match status" value="1"/>
</dbReference>
<feature type="domain" description="Alcohol dehydrogenase-like N-terminal" evidence="1">
    <location>
        <begin position="42"/>
        <end position="145"/>
    </location>
</feature>
<organism evidence="2 3">
    <name type="scientific">Psilocybe cf. subviscida</name>
    <dbReference type="NCBI Taxonomy" id="2480587"/>
    <lineage>
        <taxon>Eukaryota</taxon>
        <taxon>Fungi</taxon>
        <taxon>Dikarya</taxon>
        <taxon>Basidiomycota</taxon>
        <taxon>Agaricomycotina</taxon>
        <taxon>Agaricomycetes</taxon>
        <taxon>Agaricomycetidae</taxon>
        <taxon>Agaricales</taxon>
        <taxon>Agaricineae</taxon>
        <taxon>Strophariaceae</taxon>
        <taxon>Psilocybe</taxon>
    </lineage>
</organism>
<dbReference type="Pfam" id="PF08240">
    <property type="entry name" value="ADH_N"/>
    <property type="match status" value="1"/>
</dbReference>
<dbReference type="InterPro" id="IPR052711">
    <property type="entry name" value="Zinc_ADH-like"/>
</dbReference>
<dbReference type="SUPFAM" id="SSF50129">
    <property type="entry name" value="GroES-like"/>
    <property type="match status" value="1"/>
</dbReference>
<gene>
    <name evidence="2" type="ORF">D9619_012982</name>
</gene>